<dbReference type="VEuPathDB" id="TrichDB:TVAGG3_0550140"/>
<dbReference type="RefSeq" id="XP_001326079.1">
    <property type="nucleotide sequence ID" value="XM_001326044.1"/>
</dbReference>
<gene>
    <name evidence="1" type="ORF">TVAG_044160</name>
</gene>
<evidence type="ECO:0000313" key="2">
    <source>
        <dbReference type="Proteomes" id="UP000001542"/>
    </source>
</evidence>
<evidence type="ECO:0000313" key="1">
    <source>
        <dbReference type="EMBL" id="EAY13856.1"/>
    </source>
</evidence>
<dbReference type="SMR" id="A2E0H6"/>
<sequence length="177" mass="19808">MFSFLLQCTLSTPKVFERGYLDIVIDKVRSGRLDIGFFNREAPNWFATLEPGLKCLSGQYCFRGVNASNYNPGNSVSFGSVFLDKVETKPADYPTSPCNIPYMICSVPRNEQTSPEIIITMKENADVPENAVPIGRLISGRNIIQKIANFVDSGNDINKVRVCTCGIQYDRDDDYDI</sequence>
<proteinExistence type="predicted"/>
<dbReference type="KEGG" id="tva:4771841"/>
<dbReference type="SUPFAM" id="SSF50891">
    <property type="entry name" value="Cyclophilin-like"/>
    <property type="match status" value="1"/>
</dbReference>
<dbReference type="VEuPathDB" id="TrichDB:TVAG_044160"/>
<organism evidence="1 2">
    <name type="scientific">Trichomonas vaginalis (strain ATCC PRA-98 / G3)</name>
    <dbReference type="NCBI Taxonomy" id="412133"/>
    <lineage>
        <taxon>Eukaryota</taxon>
        <taxon>Metamonada</taxon>
        <taxon>Parabasalia</taxon>
        <taxon>Trichomonadida</taxon>
        <taxon>Trichomonadidae</taxon>
        <taxon>Trichomonas</taxon>
    </lineage>
</organism>
<reference evidence="1" key="2">
    <citation type="journal article" date="2007" name="Science">
        <title>Draft genome sequence of the sexually transmitted pathogen Trichomonas vaginalis.</title>
        <authorList>
            <person name="Carlton J.M."/>
            <person name="Hirt R.P."/>
            <person name="Silva J.C."/>
            <person name="Delcher A.L."/>
            <person name="Schatz M."/>
            <person name="Zhao Q."/>
            <person name="Wortman J.R."/>
            <person name="Bidwell S.L."/>
            <person name="Alsmark U.C.M."/>
            <person name="Besteiro S."/>
            <person name="Sicheritz-Ponten T."/>
            <person name="Noel C.J."/>
            <person name="Dacks J.B."/>
            <person name="Foster P.G."/>
            <person name="Simillion C."/>
            <person name="Van de Peer Y."/>
            <person name="Miranda-Saavedra D."/>
            <person name="Barton G.J."/>
            <person name="Westrop G.D."/>
            <person name="Mueller S."/>
            <person name="Dessi D."/>
            <person name="Fiori P.L."/>
            <person name="Ren Q."/>
            <person name="Paulsen I."/>
            <person name="Zhang H."/>
            <person name="Bastida-Corcuera F.D."/>
            <person name="Simoes-Barbosa A."/>
            <person name="Brown M.T."/>
            <person name="Hayes R.D."/>
            <person name="Mukherjee M."/>
            <person name="Okumura C.Y."/>
            <person name="Schneider R."/>
            <person name="Smith A.J."/>
            <person name="Vanacova S."/>
            <person name="Villalvazo M."/>
            <person name="Haas B.J."/>
            <person name="Pertea M."/>
            <person name="Feldblyum T.V."/>
            <person name="Utterback T.R."/>
            <person name="Shu C.L."/>
            <person name="Osoegawa K."/>
            <person name="de Jong P.J."/>
            <person name="Hrdy I."/>
            <person name="Horvathova L."/>
            <person name="Zubacova Z."/>
            <person name="Dolezal P."/>
            <person name="Malik S.B."/>
            <person name="Logsdon J.M. Jr."/>
            <person name="Henze K."/>
            <person name="Gupta A."/>
            <person name="Wang C.C."/>
            <person name="Dunne R.L."/>
            <person name="Upcroft J.A."/>
            <person name="Upcroft P."/>
            <person name="White O."/>
            <person name="Salzberg S.L."/>
            <person name="Tang P."/>
            <person name="Chiu C.-H."/>
            <person name="Lee Y.-S."/>
            <person name="Embley T.M."/>
            <person name="Coombs G.H."/>
            <person name="Mottram J.C."/>
            <person name="Tachezy J."/>
            <person name="Fraser-Liggett C.M."/>
            <person name="Johnson P.J."/>
        </authorList>
    </citation>
    <scope>NUCLEOTIDE SEQUENCE [LARGE SCALE GENOMIC DNA]</scope>
    <source>
        <strain evidence="1">G3</strain>
    </source>
</reference>
<dbReference type="AlphaFoldDB" id="A2E0H6"/>
<dbReference type="Proteomes" id="UP000001542">
    <property type="component" value="Unassembled WGS sequence"/>
</dbReference>
<dbReference type="EMBL" id="DS113279">
    <property type="protein sequence ID" value="EAY13856.1"/>
    <property type="molecule type" value="Genomic_DNA"/>
</dbReference>
<protein>
    <submittedName>
        <fullName evidence="1">Uncharacterized protein</fullName>
    </submittedName>
</protein>
<name>A2E0H6_TRIV3</name>
<reference evidence="1" key="1">
    <citation type="submission" date="2006-10" db="EMBL/GenBank/DDBJ databases">
        <authorList>
            <person name="Amadeo P."/>
            <person name="Zhao Q."/>
            <person name="Wortman J."/>
            <person name="Fraser-Liggett C."/>
            <person name="Carlton J."/>
        </authorList>
    </citation>
    <scope>NUCLEOTIDE SEQUENCE</scope>
    <source>
        <strain evidence="1">G3</strain>
    </source>
</reference>
<dbReference type="InParanoid" id="A2E0H6"/>
<accession>A2E0H6</accession>
<dbReference type="InterPro" id="IPR029000">
    <property type="entry name" value="Cyclophilin-like_dom_sf"/>
</dbReference>
<keyword evidence="2" id="KW-1185">Reference proteome</keyword>